<dbReference type="Gene3D" id="3.40.50.1220">
    <property type="entry name" value="TPP-binding domain"/>
    <property type="match status" value="1"/>
</dbReference>
<dbReference type="Pfam" id="PF13289">
    <property type="entry name" value="SIR2_2"/>
    <property type="match status" value="1"/>
</dbReference>
<gene>
    <name evidence="1" type="ORF">K8V69_03955</name>
</gene>
<name>A0A921EL42_LACJH</name>
<evidence type="ECO:0000313" key="2">
    <source>
        <dbReference type="Proteomes" id="UP000732527"/>
    </source>
</evidence>
<evidence type="ECO:0000313" key="1">
    <source>
        <dbReference type="EMBL" id="HJE49321.1"/>
    </source>
</evidence>
<accession>A0A921EL42</accession>
<sequence>MSTNKSLQNKYTEFKRNIREAMKNNQLALFVGAGVSINSGMPSWQNAVKTIGKRLGIERVANTDFLKIPQYYYNANGKQAYNSLMQEIFKYRVELPISSIHKKLLKFNAQTIITTNYDKLIERASEEKGEIRHVICQDSDIPYIKNNKQLIKMHGDFDHDNFVLKEDDYLNYSSNFKLIENYVRSIIGSKVILFVGYSFNDPDLKQIFSWVKNILGKDMRKAYLINAENEYNENEANYYNNFGLDVIYVSAWDPKNFNKSGIDKNLEIALDRLLSNSEDTDPIERIYADLKKFENLRYITTKYLNNTLAKYGLRISSDLYLQSIDNSSENILPLLFSKQENIDNDKKRKITRIQNLLSRSIIKGVIIDKKVIEFKNSSKEDNWQKAFYTFDIPALKKIKNKNELSMNDNDGELLLEQATIAYYLDEFLLSFEYLKRASKSLFKNKSYSLFFIAQVNLKKLGKFIIDDRYILRIDDQTAKLIKSEVDNIDINEIIENISDLKVDERLLVEDIKQFNFSYSSFQKLYKLNIKSDEEASKKFTLFIGMPAYAISRVEIKDFFNFETKNFLLFEKYQEIQETYKLYVRTIIASAFSEDLTDVADPMLPEKNIHLKYLNDLDIFLIIKYFHDSDISTLFDAYYKGSPIDINSEGLEYLETIVPNIIKSKFKIYQKDDLYWRLIALGGYIKLNRKIVKTLLAIMPEKITEHAIATKNRILQNFLVNIKNQELISQQETVQLNKISQNILEFKNKFVIENNDALIFYINRIILDVDKSYDNKDIINKCLSRNLDSILMNLFGLSSKNSKNKIKNYFRDRNFNDSIEDYIFRMFLVDYDILKFNIELENRIVEKIKNRNQRFDEVHERPNKIVILTNKLVELYLQDKTYNNKAIREIINKYATPVSKWLIRYQNFDYEHFDVNWLSECSKYVINKISSDKDVKHKIKSRLIQAFKENKLTTELEKIYFNYFSD</sequence>
<reference evidence="1" key="2">
    <citation type="submission" date="2021-09" db="EMBL/GenBank/DDBJ databases">
        <authorList>
            <person name="Gilroy R."/>
        </authorList>
    </citation>
    <scope>NUCLEOTIDE SEQUENCE</scope>
    <source>
        <strain evidence="1">CHK192-2623</strain>
    </source>
</reference>
<organism evidence="1 2">
    <name type="scientific">Lactobacillus johnsonii</name>
    <dbReference type="NCBI Taxonomy" id="33959"/>
    <lineage>
        <taxon>Bacteria</taxon>
        <taxon>Bacillati</taxon>
        <taxon>Bacillota</taxon>
        <taxon>Bacilli</taxon>
        <taxon>Lactobacillales</taxon>
        <taxon>Lactobacillaceae</taxon>
        <taxon>Lactobacillus</taxon>
    </lineage>
</organism>
<comment type="caution">
    <text evidence="1">The sequence shown here is derived from an EMBL/GenBank/DDBJ whole genome shotgun (WGS) entry which is preliminary data.</text>
</comment>
<reference evidence="1" key="1">
    <citation type="journal article" date="2021" name="PeerJ">
        <title>Extensive microbial diversity within the chicken gut microbiome revealed by metagenomics and culture.</title>
        <authorList>
            <person name="Gilroy R."/>
            <person name="Ravi A."/>
            <person name="Getino M."/>
            <person name="Pursley I."/>
            <person name="Horton D.L."/>
            <person name="Alikhan N.F."/>
            <person name="Baker D."/>
            <person name="Gharbi K."/>
            <person name="Hall N."/>
            <person name="Watson M."/>
            <person name="Adriaenssens E.M."/>
            <person name="Foster-Nyarko E."/>
            <person name="Jarju S."/>
            <person name="Secka A."/>
            <person name="Antonio M."/>
            <person name="Oren A."/>
            <person name="Chaudhuri R.R."/>
            <person name="La Ragione R."/>
            <person name="Hildebrand F."/>
            <person name="Pallen M.J."/>
        </authorList>
    </citation>
    <scope>NUCLEOTIDE SEQUENCE</scope>
    <source>
        <strain evidence="1">CHK192-2623</strain>
    </source>
</reference>
<dbReference type="InterPro" id="IPR029035">
    <property type="entry name" value="DHS-like_NAD/FAD-binding_dom"/>
</dbReference>
<proteinExistence type="predicted"/>
<dbReference type="EMBL" id="DYYQ01000021">
    <property type="protein sequence ID" value="HJE49321.1"/>
    <property type="molecule type" value="Genomic_DNA"/>
</dbReference>
<dbReference type="AlphaFoldDB" id="A0A921EL42"/>
<protein>
    <submittedName>
        <fullName evidence="1">SIR2 family protein</fullName>
    </submittedName>
</protein>
<dbReference type="Proteomes" id="UP000732527">
    <property type="component" value="Unassembled WGS sequence"/>
</dbReference>
<dbReference type="SUPFAM" id="SSF52467">
    <property type="entry name" value="DHS-like NAD/FAD-binding domain"/>
    <property type="match status" value="1"/>
</dbReference>